<gene>
    <name evidence="2" type="ORF">AXK12_04345</name>
</gene>
<keyword evidence="1" id="KW-1133">Transmembrane helix</keyword>
<dbReference type="Gene3D" id="3.30.420.40">
    <property type="match status" value="1"/>
</dbReference>
<keyword evidence="3" id="KW-1185">Reference proteome</keyword>
<dbReference type="SUPFAM" id="SSF53067">
    <property type="entry name" value="Actin-like ATPase domain"/>
    <property type="match status" value="1"/>
</dbReference>
<organism evidence="2 3">
    <name type="scientific">Cephaloticoccus capnophilus</name>
    <dbReference type="NCBI Taxonomy" id="1548208"/>
    <lineage>
        <taxon>Bacteria</taxon>
        <taxon>Pseudomonadati</taxon>
        <taxon>Verrucomicrobiota</taxon>
        <taxon>Opitutia</taxon>
        <taxon>Opitutales</taxon>
        <taxon>Opitutaceae</taxon>
        <taxon>Cephaloticoccus</taxon>
    </lineage>
</organism>
<reference evidence="2 3" key="1">
    <citation type="submission" date="2016-02" db="EMBL/GenBank/DDBJ databases">
        <authorList>
            <person name="Wen L."/>
            <person name="He K."/>
            <person name="Yang H."/>
        </authorList>
    </citation>
    <scope>NUCLEOTIDE SEQUENCE [LARGE SCALE GENOMIC DNA]</scope>
    <source>
        <strain evidence="2 3">CV41</strain>
    </source>
</reference>
<dbReference type="AlphaFoldDB" id="A0A139SNC5"/>
<dbReference type="EMBL" id="LSZP01000032">
    <property type="protein sequence ID" value="KXU36056.1"/>
    <property type="molecule type" value="Genomic_DNA"/>
</dbReference>
<keyword evidence="1" id="KW-0472">Membrane</keyword>
<dbReference type="InterPro" id="IPR043129">
    <property type="entry name" value="ATPase_NBD"/>
</dbReference>
<evidence type="ECO:0000313" key="3">
    <source>
        <dbReference type="Proteomes" id="UP000071392"/>
    </source>
</evidence>
<dbReference type="Proteomes" id="UP000071392">
    <property type="component" value="Unassembled WGS sequence"/>
</dbReference>
<evidence type="ECO:0008006" key="4">
    <source>
        <dbReference type="Google" id="ProtNLM"/>
    </source>
</evidence>
<accession>A0A139SNC5</accession>
<dbReference type="Pfam" id="PF11104">
    <property type="entry name" value="PilM_2"/>
    <property type="match status" value="1"/>
</dbReference>
<evidence type="ECO:0000313" key="2">
    <source>
        <dbReference type="EMBL" id="KXU36056.1"/>
    </source>
</evidence>
<dbReference type="PANTHER" id="PTHR32432">
    <property type="entry name" value="CELL DIVISION PROTEIN FTSA-RELATED"/>
    <property type="match status" value="1"/>
</dbReference>
<dbReference type="PANTHER" id="PTHR32432:SF3">
    <property type="entry name" value="ETHANOLAMINE UTILIZATION PROTEIN EUTJ"/>
    <property type="match status" value="1"/>
</dbReference>
<feature type="transmembrane region" description="Helical" evidence="1">
    <location>
        <begin position="210"/>
        <end position="233"/>
    </location>
</feature>
<proteinExistence type="predicted"/>
<comment type="caution">
    <text evidence="2">The sequence shown here is derived from an EMBL/GenBank/DDBJ whole genome shotgun (WGS) entry which is preliminary data.</text>
</comment>
<sequence length="422" mass="45111">MEILISAAKLDAVEPLCAAAESAHLLPTHCEPAALALWRAFSREVDAPSLFVDVGARSTQVIIGGGGAAPYLRTLNFGGNTVTRSLAQGLGCDFAEAEAAKRRASQLLENAKPSQESEALLREAVGQAASPFVQKLGAELLLAKLAYLRQSGVLSPTRVYLGGGGSVLLGLREEIAERLSLPVFELPTPASIEVAPSSVGRAPVGASDLYALYGLALGAALPEAQVLNLFPLGRRVAREVRARRRWGLAAAALLVLLPFLLLLQQRSAIAALHTRAAAVDARAAPLLRLGALNAQAQTEVDALRVRLAHLDALNAQRESWLGFFADLQARLIGVGDVWLERFHYNAPSTDQVDETGSPQAATIEIGGWLLESGRTDESLQRFFDSLQALDFVQGVVGERYDRKRPGVIRFDATILIAPEKLL</sequence>
<keyword evidence="1" id="KW-0812">Transmembrane</keyword>
<dbReference type="STRING" id="1548208.AXK12_04345"/>
<feature type="transmembrane region" description="Helical" evidence="1">
    <location>
        <begin position="245"/>
        <end position="263"/>
    </location>
</feature>
<evidence type="ECO:0000256" key="1">
    <source>
        <dbReference type="SAM" id="Phobius"/>
    </source>
</evidence>
<dbReference type="InterPro" id="IPR050696">
    <property type="entry name" value="FtsA/MreB"/>
</dbReference>
<name>A0A139SNC5_9BACT</name>
<protein>
    <recommendedName>
        <fullName evidence="4">Fimbrial assembly protein</fullName>
    </recommendedName>
</protein>
<dbReference type="InterPro" id="IPR005883">
    <property type="entry name" value="PilM"/>
</dbReference>